<dbReference type="InterPro" id="IPR003731">
    <property type="entry name" value="Di-Nase_FeMo-co_biosynth"/>
</dbReference>
<dbReference type="SUPFAM" id="SSF53146">
    <property type="entry name" value="Nitrogenase accessory factor-like"/>
    <property type="match status" value="1"/>
</dbReference>
<dbReference type="PANTHER" id="PTHR42983:SF1">
    <property type="entry name" value="IRON-MOLYBDENUM PROTEIN"/>
    <property type="match status" value="1"/>
</dbReference>
<name>D9QS07_ACEAZ</name>
<reference evidence="2 3" key="1">
    <citation type="journal article" date="2010" name="Stand. Genomic Sci.">
        <title>Complete genome sequence of Acetohalobium arabaticum type strain (Z-7288).</title>
        <authorList>
            <person name="Sikorski J."/>
            <person name="Lapidus A."/>
            <person name="Chertkov O."/>
            <person name="Lucas S."/>
            <person name="Copeland A."/>
            <person name="Glavina Del Rio T."/>
            <person name="Nolan M."/>
            <person name="Tice H."/>
            <person name="Cheng J.F."/>
            <person name="Han C."/>
            <person name="Brambilla E."/>
            <person name="Pitluck S."/>
            <person name="Liolios K."/>
            <person name="Ivanova N."/>
            <person name="Mavromatis K."/>
            <person name="Mikhailova N."/>
            <person name="Pati A."/>
            <person name="Bruce D."/>
            <person name="Detter C."/>
            <person name="Tapia R."/>
            <person name="Goodwin L."/>
            <person name="Chen A."/>
            <person name="Palaniappan K."/>
            <person name="Land M."/>
            <person name="Hauser L."/>
            <person name="Chang Y.J."/>
            <person name="Jeffries C.D."/>
            <person name="Rohde M."/>
            <person name="Goker M."/>
            <person name="Spring S."/>
            <person name="Woyke T."/>
            <person name="Bristow J."/>
            <person name="Eisen J.A."/>
            <person name="Markowitz V."/>
            <person name="Hugenholtz P."/>
            <person name="Kyrpides N.C."/>
            <person name="Klenk H.P."/>
        </authorList>
    </citation>
    <scope>NUCLEOTIDE SEQUENCE [LARGE SCALE GENOMIC DNA]</scope>
    <source>
        <strain evidence="3">ATCC 49924 / DSM 5501 / Z-7288</strain>
    </source>
</reference>
<evidence type="ECO:0000313" key="3">
    <source>
        <dbReference type="Proteomes" id="UP000001661"/>
    </source>
</evidence>
<dbReference type="Pfam" id="PF02579">
    <property type="entry name" value="Nitro_FeMo-Co"/>
    <property type="match status" value="1"/>
</dbReference>
<proteinExistence type="predicted"/>
<dbReference type="STRING" id="574087.Acear_1793"/>
<dbReference type="eggNOG" id="COG1433">
    <property type="taxonomic scope" value="Bacteria"/>
</dbReference>
<organism evidence="2 3">
    <name type="scientific">Acetohalobium arabaticum (strain ATCC 49924 / DSM 5501 / Z-7288)</name>
    <dbReference type="NCBI Taxonomy" id="574087"/>
    <lineage>
        <taxon>Bacteria</taxon>
        <taxon>Bacillati</taxon>
        <taxon>Bacillota</taxon>
        <taxon>Clostridia</taxon>
        <taxon>Halanaerobiales</taxon>
        <taxon>Halobacteroidaceae</taxon>
        <taxon>Acetohalobium</taxon>
    </lineage>
</organism>
<evidence type="ECO:0000313" key="2">
    <source>
        <dbReference type="EMBL" id="ADL13298.1"/>
    </source>
</evidence>
<accession>D9QS07</accession>
<dbReference type="InterPro" id="IPR033913">
    <property type="entry name" value="MTH1175_dom"/>
</dbReference>
<dbReference type="HOGENOM" id="CLU_104194_2_0_9"/>
<dbReference type="OrthoDB" id="280278at2"/>
<dbReference type="KEGG" id="aar:Acear_1793"/>
<dbReference type="Gene3D" id="3.30.420.130">
    <property type="entry name" value="Dinitrogenase iron-molybdenum cofactor biosynthesis domain"/>
    <property type="match status" value="1"/>
</dbReference>
<keyword evidence="3" id="KW-1185">Reference proteome</keyword>
<gene>
    <name evidence="2" type="ordered locus">Acear_1793</name>
</gene>
<dbReference type="EMBL" id="CP002105">
    <property type="protein sequence ID" value="ADL13298.1"/>
    <property type="molecule type" value="Genomic_DNA"/>
</dbReference>
<dbReference type="InterPro" id="IPR036105">
    <property type="entry name" value="DiNase_FeMo-co_biosyn_sf"/>
</dbReference>
<dbReference type="Proteomes" id="UP000001661">
    <property type="component" value="Chromosome"/>
</dbReference>
<dbReference type="PANTHER" id="PTHR42983">
    <property type="entry name" value="DINITROGENASE IRON-MOLYBDENUM COFACTOR PROTEIN-RELATED"/>
    <property type="match status" value="1"/>
</dbReference>
<dbReference type="AlphaFoldDB" id="D9QS07"/>
<sequence>MKKIAVPTDGDNVAQHFGRCPQYTIVEADGDEIKSKELIENPGHKPGFLPKYLNERNVDVVLAGGMGRRAKDLFDQNGIESETGVTGVVDEAIEEYLAGNLDAEGDICDHDEHDCDH</sequence>
<dbReference type="CDD" id="cd00851">
    <property type="entry name" value="MTH1175"/>
    <property type="match status" value="1"/>
</dbReference>
<evidence type="ECO:0000259" key="1">
    <source>
        <dbReference type="Pfam" id="PF02579"/>
    </source>
</evidence>
<protein>
    <submittedName>
        <fullName evidence="2">Dinitrogenase iron-molybdenum cofactor biosynthesis protein</fullName>
    </submittedName>
</protein>
<feature type="domain" description="Dinitrogenase iron-molybdenum cofactor biosynthesis" evidence="1">
    <location>
        <begin position="9"/>
        <end position="97"/>
    </location>
</feature>
<dbReference type="RefSeq" id="WP_013278743.1">
    <property type="nucleotide sequence ID" value="NC_014378.1"/>
</dbReference>